<name>A0A926VIL1_9CYAN</name>
<accession>A0A926VIL1</accession>
<dbReference type="PANTHER" id="PTHR42847">
    <property type="entry name" value="ALKANESULFONATE MONOOXYGENASE"/>
    <property type="match status" value="1"/>
</dbReference>
<dbReference type="CDD" id="cd01094">
    <property type="entry name" value="Alkanesulfonate_monoxygenase"/>
    <property type="match status" value="1"/>
</dbReference>
<dbReference type="Pfam" id="PF00296">
    <property type="entry name" value="Bac_luciferase"/>
    <property type="match status" value="1"/>
</dbReference>
<organism evidence="6 7">
    <name type="scientific">Aerosakkonema funiforme FACHB-1375</name>
    <dbReference type="NCBI Taxonomy" id="2949571"/>
    <lineage>
        <taxon>Bacteria</taxon>
        <taxon>Bacillati</taxon>
        <taxon>Cyanobacteriota</taxon>
        <taxon>Cyanophyceae</taxon>
        <taxon>Oscillatoriophycideae</taxon>
        <taxon>Aerosakkonematales</taxon>
        <taxon>Aerosakkonemataceae</taxon>
        <taxon>Aerosakkonema</taxon>
    </lineage>
</organism>
<dbReference type="PANTHER" id="PTHR42847:SF4">
    <property type="entry name" value="ALKANESULFONATE MONOOXYGENASE-RELATED"/>
    <property type="match status" value="1"/>
</dbReference>
<sequence length="368" mass="41772">MAQPRLEFNWCSPVSGDGFYLGLPTWERPPSLEYTVKIFQAAERFGFRQLLIGMGFDNHILEAWTLASAALALTTQAGAMVAVRPGFYSAPILAKMAATLDRISNGRLSLNIVTGGRPIEQAMYGDYLDRDARYRRTREFMQICRQLWSSTNAFDREGEFYKLKQTRLESLPVQPGGPLFYFGGASEMAQQVGAEWADVYLMWGETLQQIGDRISQMRQLVAANQRENAVRYGLRINLVARETETQARETAREMLKFVRPEVLEKARRQEFPNTKRESVGQSRQWELRGSADDDWYVEPLLWAGVSVVRSGAGMAIVGSYQQVADRLLQYIDLGITVFILSGYPHLEECENVGRNVLPLVREGYLSKR</sequence>
<dbReference type="GO" id="GO:0046306">
    <property type="term" value="P:alkanesulfonate catabolic process"/>
    <property type="evidence" value="ECO:0007669"/>
    <property type="project" value="TreeGrafter"/>
</dbReference>
<evidence type="ECO:0000313" key="6">
    <source>
        <dbReference type="EMBL" id="MBD2184591.1"/>
    </source>
</evidence>
<comment type="caution">
    <text evidence="6">The sequence shown here is derived from an EMBL/GenBank/DDBJ whole genome shotgun (WGS) entry which is preliminary data.</text>
</comment>
<dbReference type="GO" id="GO:0008726">
    <property type="term" value="F:alkanesulfonate monooxygenase activity"/>
    <property type="evidence" value="ECO:0007669"/>
    <property type="project" value="TreeGrafter"/>
</dbReference>
<dbReference type="InterPro" id="IPR050172">
    <property type="entry name" value="SsuD_RutA_monooxygenase"/>
</dbReference>
<dbReference type="RefSeq" id="WP_190471263.1">
    <property type="nucleotide sequence ID" value="NZ_JACJPW010000088.1"/>
</dbReference>
<dbReference type="InterPro" id="IPR011251">
    <property type="entry name" value="Luciferase-like_dom"/>
</dbReference>
<evidence type="ECO:0000256" key="4">
    <source>
        <dbReference type="ARBA" id="ARBA00023033"/>
    </source>
</evidence>
<keyword evidence="3" id="KW-0560">Oxidoreductase</keyword>
<reference evidence="6" key="1">
    <citation type="journal article" date="2015" name="ISME J.">
        <title>Draft Genome Sequence of Streptomyces incarnatus NRRL8089, which Produces the Nucleoside Antibiotic Sinefungin.</title>
        <authorList>
            <person name="Oshima K."/>
            <person name="Hattori M."/>
            <person name="Shimizu H."/>
            <person name="Fukuda K."/>
            <person name="Nemoto M."/>
            <person name="Inagaki K."/>
            <person name="Tamura T."/>
        </authorList>
    </citation>
    <scope>NUCLEOTIDE SEQUENCE</scope>
    <source>
        <strain evidence="6">FACHB-1375</strain>
    </source>
</reference>
<proteinExistence type="predicted"/>
<reference evidence="6" key="2">
    <citation type="submission" date="2020-08" db="EMBL/GenBank/DDBJ databases">
        <authorList>
            <person name="Chen M."/>
            <person name="Teng W."/>
            <person name="Zhao L."/>
            <person name="Hu C."/>
            <person name="Zhou Y."/>
            <person name="Han B."/>
            <person name="Song L."/>
            <person name="Shu W."/>
        </authorList>
    </citation>
    <scope>NUCLEOTIDE SEQUENCE</scope>
    <source>
        <strain evidence="6">FACHB-1375</strain>
    </source>
</reference>
<evidence type="ECO:0000313" key="7">
    <source>
        <dbReference type="Proteomes" id="UP000641646"/>
    </source>
</evidence>
<evidence type="ECO:0000256" key="1">
    <source>
        <dbReference type="ARBA" id="ARBA00022630"/>
    </source>
</evidence>
<dbReference type="SUPFAM" id="SSF51679">
    <property type="entry name" value="Bacterial luciferase-like"/>
    <property type="match status" value="1"/>
</dbReference>
<protein>
    <submittedName>
        <fullName evidence="6">LLM class flavin-dependent oxidoreductase</fullName>
    </submittedName>
</protein>
<gene>
    <name evidence="6" type="ORF">H6G03_26565</name>
</gene>
<dbReference type="InterPro" id="IPR036661">
    <property type="entry name" value="Luciferase-like_sf"/>
</dbReference>
<evidence type="ECO:0000256" key="3">
    <source>
        <dbReference type="ARBA" id="ARBA00023002"/>
    </source>
</evidence>
<dbReference type="Proteomes" id="UP000641646">
    <property type="component" value="Unassembled WGS sequence"/>
</dbReference>
<dbReference type="AlphaFoldDB" id="A0A926VIL1"/>
<dbReference type="EMBL" id="JACJPW010000088">
    <property type="protein sequence ID" value="MBD2184591.1"/>
    <property type="molecule type" value="Genomic_DNA"/>
</dbReference>
<evidence type="ECO:0000259" key="5">
    <source>
        <dbReference type="Pfam" id="PF00296"/>
    </source>
</evidence>
<keyword evidence="1" id="KW-0285">Flavoprotein</keyword>
<feature type="domain" description="Luciferase-like" evidence="5">
    <location>
        <begin position="30"/>
        <end position="336"/>
    </location>
</feature>
<keyword evidence="4" id="KW-0503">Monooxygenase</keyword>
<keyword evidence="2" id="KW-0288">FMN</keyword>
<evidence type="ECO:0000256" key="2">
    <source>
        <dbReference type="ARBA" id="ARBA00022643"/>
    </source>
</evidence>
<keyword evidence="7" id="KW-1185">Reference proteome</keyword>
<dbReference type="Gene3D" id="3.20.20.30">
    <property type="entry name" value="Luciferase-like domain"/>
    <property type="match status" value="1"/>
</dbReference>